<organism evidence="21 22">
    <name type="scientific">Tigriopus californicus</name>
    <name type="common">Marine copepod</name>
    <dbReference type="NCBI Taxonomy" id="6832"/>
    <lineage>
        <taxon>Eukaryota</taxon>
        <taxon>Metazoa</taxon>
        <taxon>Ecdysozoa</taxon>
        <taxon>Arthropoda</taxon>
        <taxon>Crustacea</taxon>
        <taxon>Multicrustacea</taxon>
        <taxon>Hexanauplia</taxon>
        <taxon>Copepoda</taxon>
        <taxon>Harpacticoida</taxon>
        <taxon>Harpacticidae</taxon>
        <taxon>Tigriopus</taxon>
    </lineage>
</organism>
<dbReference type="PROSITE" id="PS00973">
    <property type="entry name" value="USP_2"/>
    <property type="match status" value="1"/>
</dbReference>
<evidence type="ECO:0000256" key="11">
    <source>
        <dbReference type="ARBA" id="ARBA00022786"/>
    </source>
</evidence>
<dbReference type="Gene3D" id="3.30.40.10">
    <property type="entry name" value="Zinc/RING finger domain, C3HC4 (zinc finger)"/>
    <property type="match status" value="1"/>
</dbReference>
<keyword evidence="6" id="KW-0254">Endocytosis</keyword>
<dbReference type="Pfam" id="PF06337">
    <property type="entry name" value="DUSP"/>
    <property type="match status" value="2"/>
</dbReference>
<keyword evidence="5" id="KW-0963">Cytoplasm</keyword>
<dbReference type="GO" id="GO:0004843">
    <property type="term" value="F:cysteine-type deubiquitinase activity"/>
    <property type="evidence" value="ECO:0007669"/>
    <property type="project" value="UniProtKB-UniRule"/>
</dbReference>
<reference evidence="21 22" key="1">
    <citation type="journal article" date="2018" name="Nat. Ecol. Evol.">
        <title>Genomic signatures of mitonuclear coevolution across populations of Tigriopus californicus.</title>
        <authorList>
            <person name="Barreto F.S."/>
            <person name="Watson E.T."/>
            <person name="Lima T.G."/>
            <person name="Willett C.S."/>
            <person name="Edmands S."/>
            <person name="Li W."/>
            <person name="Burton R.S."/>
        </authorList>
    </citation>
    <scope>NUCLEOTIDE SEQUENCE [LARGE SCALE GENOMIC DNA]</scope>
    <source>
        <strain evidence="21 22">San Diego</strain>
    </source>
</reference>
<dbReference type="PROSITE" id="PS50235">
    <property type="entry name" value="USP_3"/>
    <property type="match status" value="1"/>
</dbReference>
<feature type="compositionally biased region" description="Basic and acidic residues" evidence="17">
    <location>
        <begin position="873"/>
        <end position="885"/>
    </location>
</feature>
<dbReference type="InterPro" id="IPR038765">
    <property type="entry name" value="Papain-like_cys_pep_sf"/>
</dbReference>
<dbReference type="PANTHER" id="PTHR21646">
    <property type="entry name" value="UBIQUITIN CARBOXYL-TERMINAL HYDROLASE"/>
    <property type="match status" value="1"/>
</dbReference>
<feature type="domain" description="DUSP" evidence="20">
    <location>
        <begin position="715"/>
        <end position="820"/>
    </location>
</feature>
<evidence type="ECO:0000256" key="3">
    <source>
        <dbReference type="ARBA" id="ARBA00004556"/>
    </source>
</evidence>
<evidence type="ECO:0000313" key="22">
    <source>
        <dbReference type="Proteomes" id="UP000318571"/>
    </source>
</evidence>
<dbReference type="GO" id="GO:0048471">
    <property type="term" value="C:perinuclear region of cytoplasm"/>
    <property type="evidence" value="ECO:0007669"/>
    <property type="project" value="UniProtKB-SubCell"/>
</dbReference>
<dbReference type="OMA" id="IDQDDEC"/>
<dbReference type="InterPro" id="IPR028889">
    <property type="entry name" value="USP"/>
</dbReference>
<dbReference type="AlphaFoldDB" id="A0A553PBC6"/>
<dbReference type="SUPFAM" id="SSF54001">
    <property type="entry name" value="Cysteine proteinases"/>
    <property type="match status" value="1"/>
</dbReference>
<keyword evidence="14" id="KW-0206">Cytoskeleton</keyword>
<evidence type="ECO:0000256" key="9">
    <source>
        <dbReference type="ARBA" id="ARBA00022737"/>
    </source>
</evidence>
<evidence type="ECO:0000256" key="17">
    <source>
        <dbReference type="SAM" id="MobiDB-lite"/>
    </source>
</evidence>
<dbReference type="OrthoDB" id="73004at2759"/>
<evidence type="ECO:0000256" key="15">
    <source>
        <dbReference type="PROSITE-ProRule" id="PRU00502"/>
    </source>
</evidence>
<accession>A0A553PBC6</accession>
<comment type="catalytic activity">
    <reaction evidence="1 16">
        <text>Thiol-dependent hydrolysis of ester, thioester, amide, peptide and isopeptide bonds formed by the C-terminal Gly of ubiquitin (a 76-residue protein attached to proteins as an intracellular targeting signal).</text>
        <dbReference type="EC" id="3.4.19.12"/>
    </reaction>
</comment>
<evidence type="ECO:0000256" key="10">
    <source>
        <dbReference type="ARBA" id="ARBA00022771"/>
    </source>
</evidence>
<comment type="subcellular location">
    <subcellularLocation>
        <location evidence="2">Cytoplasm</location>
        <location evidence="2">Cytoskeleton</location>
        <location evidence="2">Microtubule organizing center</location>
        <location evidence="2">Centrosome</location>
    </subcellularLocation>
    <subcellularLocation>
        <location evidence="3">Cytoplasm</location>
        <location evidence="3">Perinuclear region</location>
    </subcellularLocation>
</comment>
<evidence type="ECO:0000256" key="2">
    <source>
        <dbReference type="ARBA" id="ARBA00004300"/>
    </source>
</evidence>
<evidence type="ECO:0000313" key="21">
    <source>
        <dbReference type="EMBL" id="TRY74991.1"/>
    </source>
</evidence>
<dbReference type="Gene3D" id="3.90.70.10">
    <property type="entry name" value="Cysteine proteinases"/>
    <property type="match status" value="1"/>
</dbReference>
<comment type="caution">
    <text evidence="21">The sequence shown here is derived from an EMBL/GenBank/DDBJ whole genome shotgun (WGS) entry which is preliminary data.</text>
</comment>
<dbReference type="GO" id="GO:0005813">
    <property type="term" value="C:centrosome"/>
    <property type="evidence" value="ECO:0007669"/>
    <property type="project" value="UniProtKB-SubCell"/>
</dbReference>
<keyword evidence="11 16" id="KW-0833">Ubl conjugation pathway</keyword>
<feature type="compositionally biased region" description="Low complexity" evidence="17">
    <location>
        <begin position="847"/>
        <end position="858"/>
    </location>
</feature>
<dbReference type="Pfam" id="PF02148">
    <property type="entry name" value="zf-UBP"/>
    <property type="match status" value="1"/>
</dbReference>
<dbReference type="Pfam" id="PF00443">
    <property type="entry name" value="UCH"/>
    <property type="match status" value="1"/>
</dbReference>
<feature type="compositionally biased region" description="Low complexity" evidence="17">
    <location>
        <begin position="300"/>
        <end position="311"/>
    </location>
</feature>
<evidence type="ECO:0000259" key="20">
    <source>
        <dbReference type="PROSITE" id="PS51283"/>
    </source>
</evidence>
<dbReference type="GO" id="GO:0006897">
    <property type="term" value="P:endocytosis"/>
    <property type="evidence" value="ECO:0007669"/>
    <property type="project" value="UniProtKB-KW"/>
</dbReference>
<keyword evidence="12 16" id="KW-0378">Hydrolase</keyword>
<feature type="region of interest" description="Disordered" evidence="17">
    <location>
        <begin position="273"/>
        <end position="370"/>
    </location>
</feature>
<comment type="similarity">
    <text evidence="4">Belongs to the peptidase C19 family. USP20/USP33 subfamily.</text>
</comment>
<dbReference type="EC" id="3.4.19.12" evidence="16"/>
<evidence type="ECO:0000256" key="12">
    <source>
        <dbReference type="ARBA" id="ARBA00022801"/>
    </source>
</evidence>
<dbReference type="EMBL" id="VCGU01000005">
    <property type="protein sequence ID" value="TRY74991.1"/>
    <property type="molecule type" value="Genomic_DNA"/>
</dbReference>
<keyword evidence="16" id="KW-0788">Thiol protease</keyword>
<protein>
    <recommendedName>
        <fullName evidence="16">Ubiquitin carboxyl-terminal hydrolase</fullName>
        <ecNumber evidence="16">3.4.19.12</ecNumber>
    </recommendedName>
</protein>
<dbReference type="InterPro" id="IPR035927">
    <property type="entry name" value="DUSP-like_sf"/>
</dbReference>
<dbReference type="PROSITE" id="PS00972">
    <property type="entry name" value="USP_1"/>
    <property type="match status" value="1"/>
</dbReference>
<evidence type="ECO:0000256" key="7">
    <source>
        <dbReference type="ARBA" id="ARBA00022670"/>
    </source>
</evidence>
<dbReference type="SMART" id="SM00695">
    <property type="entry name" value="DUSP"/>
    <property type="match status" value="2"/>
</dbReference>
<sequence length="892" mass="99918">MAATAPAPVECDCPHFASAVGFLSESEFQSLLHENPACHDCPVGQLEGSLCETDPPAMGGLWVCLYPGCLVLGCSEGVDHSSRHQDKFSRHWAQMNVLTRRIWCYACRREVHIQSVPARLGALVRPKDGATFQPRAPRLEEHAPPRRTRPRGLLGLSNLGNTCYMNSALQCLLNTPALAEFFQACPTLVHKADKGGHLSKAFMRLVGEMRDPRNRDPYLPPTQVLHAIKSAYPMFRGFQQHDAQEFLRCFMDLMHEELIEPIHQMVDVDEDNLESVSEAGSHEAEDSGPEEYETADSGVSEQSSATSSNSDNSRKRKRPTSTDTGVASYRSERLDEPCSTPPSEAELEFADAASSQSGSPPDPASRLVAMCPPRSPVRITPTIRTRRPKVYRSVITDIFDGKLISSVECLSCNKVSTTTEAFQDLSLPIPTQDTLAALRSQPVNDGWMAWAYSWMFGWYYGPNISLNDCLSYFFSADELKGDNMYSCEKCKKLRNGLKFSQVTVLPDTLCIHLKRFRHDFSYSSKISTKVSFPLVDLDMTPWLHKDATSQVTLYDLTGVICHHGSAGGGHYTAYALNPDNLDWYEFDDSRVSKVEPATVMNAEAYVLFYRKNNLTNEHMREQVVQLIQENAPSLIKFFVSKQWFNKFENFAEPGPIDNSDFLCPHGGVLPMKSEYVYDLCIELAQPVWDRLHAHFGGGPVCNLLHECSQCRMELDALTRQKKFELEEFKTLHLEFEETGQDLYYVLSSAWFRIWEGFVHNRERDPPGPIDNKAIVSMSSNRNGHPVLRSGADYIRMSHDMWRLLHSIYGGGPEIVIHAANGNVQVLTGSRKPSLPALCTRLRARSSSESSNWGSNVGVTYAPSSSGRVTRAKSKSESVSKHATRELDEEPDE</sequence>
<evidence type="ECO:0000256" key="13">
    <source>
        <dbReference type="ARBA" id="ARBA00022833"/>
    </source>
</evidence>
<feature type="region of interest" description="Disordered" evidence="17">
    <location>
        <begin position="847"/>
        <end position="892"/>
    </location>
</feature>
<dbReference type="InterPro" id="IPR050185">
    <property type="entry name" value="Ub_carboxyl-term_hydrolase"/>
</dbReference>
<feature type="domain" description="DUSP" evidence="20">
    <location>
        <begin position="614"/>
        <end position="707"/>
    </location>
</feature>
<evidence type="ECO:0000259" key="18">
    <source>
        <dbReference type="PROSITE" id="PS50235"/>
    </source>
</evidence>
<dbReference type="InterPro" id="IPR001394">
    <property type="entry name" value="Peptidase_C19_UCH"/>
</dbReference>
<evidence type="ECO:0000259" key="19">
    <source>
        <dbReference type="PROSITE" id="PS50271"/>
    </source>
</evidence>
<keyword evidence="22" id="KW-1185">Reference proteome</keyword>
<gene>
    <name evidence="21" type="ORF">TCAL_13266</name>
</gene>
<name>A0A553PBC6_TIGCA</name>
<dbReference type="GO" id="GO:0006508">
    <property type="term" value="P:proteolysis"/>
    <property type="evidence" value="ECO:0007669"/>
    <property type="project" value="UniProtKB-KW"/>
</dbReference>
<dbReference type="Proteomes" id="UP000318571">
    <property type="component" value="Chromosome 2"/>
</dbReference>
<evidence type="ECO:0000256" key="6">
    <source>
        <dbReference type="ARBA" id="ARBA00022583"/>
    </source>
</evidence>
<feature type="region of interest" description="Disordered" evidence="17">
    <location>
        <begin position="129"/>
        <end position="151"/>
    </location>
</feature>
<keyword evidence="8" id="KW-0479">Metal-binding</keyword>
<evidence type="ECO:0000256" key="8">
    <source>
        <dbReference type="ARBA" id="ARBA00022723"/>
    </source>
</evidence>
<keyword evidence="7 16" id="KW-0645">Protease</keyword>
<evidence type="ECO:0000256" key="4">
    <source>
        <dbReference type="ARBA" id="ARBA00008269"/>
    </source>
</evidence>
<dbReference type="GO" id="GO:0008270">
    <property type="term" value="F:zinc ion binding"/>
    <property type="evidence" value="ECO:0007669"/>
    <property type="project" value="UniProtKB-KW"/>
</dbReference>
<proteinExistence type="inferred from homology"/>
<dbReference type="InterPro" id="IPR006615">
    <property type="entry name" value="Pept_C19_DUSP"/>
</dbReference>
<dbReference type="CDD" id="cd02674">
    <property type="entry name" value="Peptidase_C19R"/>
    <property type="match status" value="1"/>
</dbReference>
<keyword evidence="13" id="KW-0862">Zinc</keyword>
<dbReference type="InterPro" id="IPR013083">
    <property type="entry name" value="Znf_RING/FYVE/PHD"/>
</dbReference>
<dbReference type="InterPro" id="IPR018200">
    <property type="entry name" value="USP_CS"/>
</dbReference>
<dbReference type="GO" id="GO:0016579">
    <property type="term" value="P:protein deubiquitination"/>
    <property type="evidence" value="ECO:0007669"/>
    <property type="project" value="InterPro"/>
</dbReference>
<dbReference type="FunFam" id="3.30.2230.10:FF:000001">
    <property type="entry name" value="Ubiquitinyl hydrolase 1"/>
    <property type="match status" value="1"/>
</dbReference>
<evidence type="ECO:0000256" key="5">
    <source>
        <dbReference type="ARBA" id="ARBA00022490"/>
    </source>
</evidence>
<dbReference type="Gene3D" id="3.30.2230.10">
    <property type="entry name" value="DUSP-like"/>
    <property type="match status" value="2"/>
</dbReference>
<feature type="domain" description="USP" evidence="18">
    <location>
        <begin position="154"/>
        <end position="612"/>
    </location>
</feature>
<dbReference type="SUPFAM" id="SSF143791">
    <property type="entry name" value="DUSP-like"/>
    <property type="match status" value="2"/>
</dbReference>
<keyword evidence="10 15" id="KW-0863">Zinc-finger</keyword>
<dbReference type="PROSITE" id="PS51283">
    <property type="entry name" value="DUSP"/>
    <property type="match status" value="2"/>
</dbReference>
<dbReference type="STRING" id="6832.A0A553PBC6"/>
<evidence type="ECO:0000256" key="1">
    <source>
        <dbReference type="ARBA" id="ARBA00000707"/>
    </source>
</evidence>
<feature type="domain" description="UBP-type" evidence="19">
    <location>
        <begin position="11"/>
        <end position="130"/>
    </location>
</feature>
<evidence type="ECO:0000256" key="14">
    <source>
        <dbReference type="ARBA" id="ARBA00023212"/>
    </source>
</evidence>
<dbReference type="PROSITE" id="PS50271">
    <property type="entry name" value="ZF_UBP"/>
    <property type="match status" value="1"/>
</dbReference>
<keyword evidence="9" id="KW-0677">Repeat</keyword>
<dbReference type="PANTHER" id="PTHR21646:SF86">
    <property type="entry name" value="UBIQUITIN CARBOXYL-TERMINAL HYDROLASE"/>
    <property type="match status" value="1"/>
</dbReference>
<dbReference type="InterPro" id="IPR001607">
    <property type="entry name" value="Znf_UBP"/>
</dbReference>
<evidence type="ECO:0000256" key="16">
    <source>
        <dbReference type="RuleBase" id="RU366025"/>
    </source>
</evidence>
<dbReference type="SUPFAM" id="SSF57850">
    <property type="entry name" value="RING/U-box"/>
    <property type="match status" value="1"/>
</dbReference>